<dbReference type="Proteomes" id="UP000178109">
    <property type="component" value="Unassembled WGS sequence"/>
</dbReference>
<protein>
    <recommendedName>
        <fullName evidence="3">SpoVT-AbrB domain-containing protein</fullName>
    </recommendedName>
</protein>
<accession>A0A1G2BSU6</accession>
<evidence type="ECO:0000313" key="2">
    <source>
        <dbReference type="Proteomes" id="UP000178109"/>
    </source>
</evidence>
<comment type="caution">
    <text evidence="1">The sequence shown here is derived from an EMBL/GenBank/DDBJ whole genome shotgun (WGS) entry which is preliminary data.</text>
</comment>
<dbReference type="SUPFAM" id="SSF89447">
    <property type="entry name" value="AbrB/MazE/MraZ-like"/>
    <property type="match status" value="1"/>
</dbReference>
<proteinExistence type="predicted"/>
<dbReference type="STRING" id="1798553.A3H70_01260"/>
<dbReference type="AlphaFoldDB" id="A0A1G2BSU6"/>
<dbReference type="Gene3D" id="2.10.260.10">
    <property type="match status" value="1"/>
</dbReference>
<evidence type="ECO:0000313" key="1">
    <source>
        <dbReference type="EMBL" id="OGY91460.1"/>
    </source>
</evidence>
<organism evidence="1 2">
    <name type="scientific">Candidatus Komeilibacteria bacterium RIFCSPLOWO2_02_FULL_48_11</name>
    <dbReference type="NCBI Taxonomy" id="1798553"/>
    <lineage>
        <taxon>Bacteria</taxon>
        <taxon>Candidatus Komeiliibacteriota</taxon>
    </lineage>
</organism>
<reference evidence="1 2" key="1">
    <citation type="journal article" date="2016" name="Nat. Commun.">
        <title>Thousands of microbial genomes shed light on interconnected biogeochemical processes in an aquifer system.</title>
        <authorList>
            <person name="Anantharaman K."/>
            <person name="Brown C.T."/>
            <person name="Hug L.A."/>
            <person name="Sharon I."/>
            <person name="Castelle C.J."/>
            <person name="Probst A.J."/>
            <person name="Thomas B.C."/>
            <person name="Singh A."/>
            <person name="Wilkins M.J."/>
            <person name="Karaoz U."/>
            <person name="Brodie E.L."/>
            <person name="Williams K.H."/>
            <person name="Hubbard S.S."/>
            <person name="Banfield J.F."/>
        </authorList>
    </citation>
    <scope>NUCLEOTIDE SEQUENCE [LARGE SCALE GENOMIC DNA]</scope>
</reference>
<dbReference type="EMBL" id="MHKO01000046">
    <property type="protein sequence ID" value="OGY91460.1"/>
    <property type="molecule type" value="Genomic_DNA"/>
</dbReference>
<sequence length="83" mass="9471">MNTTKLSSKHQIVVPKVVRQIMKLKAGMNVALYPLDDNRAILLKQPKSYVQTLEGLGQEVWRSLGGADKYIKDMRADRTLWSK</sequence>
<gene>
    <name evidence="1" type="ORF">A3H70_01260</name>
</gene>
<dbReference type="InterPro" id="IPR037914">
    <property type="entry name" value="SpoVT-AbrB_sf"/>
</dbReference>
<evidence type="ECO:0008006" key="3">
    <source>
        <dbReference type="Google" id="ProtNLM"/>
    </source>
</evidence>
<name>A0A1G2BSU6_9BACT</name>